<evidence type="ECO:0000313" key="2">
    <source>
        <dbReference type="Proteomes" id="UP000299102"/>
    </source>
</evidence>
<evidence type="ECO:0000313" key="1">
    <source>
        <dbReference type="EMBL" id="GBP44315.1"/>
    </source>
</evidence>
<reference evidence="1 2" key="1">
    <citation type="journal article" date="2019" name="Commun. Biol.">
        <title>The bagworm genome reveals a unique fibroin gene that provides high tensile strength.</title>
        <authorList>
            <person name="Kono N."/>
            <person name="Nakamura H."/>
            <person name="Ohtoshi R."/>
            <person name="Tomita M."/>
            <person name="Numata K."/>
            <person name="Arakawa K."/>
        </authorList>
    </citation>
    <scope>NUCLEOTIDE SEQUENCE [LARGE SCALE GENOMIC DNA]</scope>
</reference>
<sequence length="76" mass="8464">MNEGVMSPTSIYGKFGSPLTPNKLGPTCFYCEPREWPFFTRKNVFGLPASGGLRAGPFFTPLSRLTHAPRRGPDFR</sequence>
<organism evidence="1 2">
    <name type="scientific">Eumeta variegata</name>
    <name type="common">Bagworm moth</name>
    <name type="synonym">Eumeta japonica</name>
    <dbReference type="NCBI Taxonomy" id="151549"/>
    <lineage>
        <taxon>Eukaryota</taxon>
        <taxon>Metazoa</taxon>
        <taxon>Ecdysozoa</taxon>
        <taxon>Arthropoda</taxon>
        <taxon>Hexapoda</taxon>
        <taxon>Insecta</taxon>
        <taxon>Pterygota</taxon>
        <taxon>Neoptera</taxon>
        <taxon>Endopterygota</taxon>
        <taxon>Lepidoptera</taxon>
        <taxon>Glossata</taxon>
        <taxon>Ditrysia</taxon>
        <taxon>Tineoidea</taxon>
        <taxon>Psychidae</taxon>
        <taxon>Oiketicinae</taxon>
        <taxon>Eumeta</taxon>
    </lineage>
</organism>
<dbReference type="Proteomes" id="UP000299102">
    <property type="component" value="Unassembled WGS sequence"/>
</dbReference>
<accession>A0A4C1W2M3</accession>
<comment type="caution">
    <text evidence="1">The sequence shown here is derived from an EMBL/GenBank/DDBJ whole genome shotgun (WGS) entry which is preliminary data.</text>
</comment>
<keyword evidence="2" id="KW-1185">Reference proteome</keyword>
<protein>
    <submittedName>
        <fullName evidence="1">Uncharacterized protein</fullName>
    </submittedName>
</protein>
<proteinExistence type="predicted"/>
<dbReference type="AlphaFoldDB" id="A0A4C1W2M3"/>
<gene>
    <name evidence="1" type="ORF">EVAR_27272_1</name>
</gene>
<name>A0A4C1W2M3_EUMVA</name>
<dbReference type="EMBL" id="BGZK01000450">
    <property type="protein sequence ID" value="GBP44315.1"/>
    <property type="molecule type" value="Genomic_DNA"/>
</dbReference>